<dbReference type="PANTHER" id="PTHR20932:SF13">
    <property type="entry name" value="LD36653P"/>
    <property type="match status" value="1"/>
</dbReference>
<evidence type="ECO:0000256" key="1">
    <source>
        <dbReference type="SAM" id="Phobius"/>
    </source>
</evidence>
<dbReference type="Proteomes" id="UP000749559">
    <property type="component" value="Unassembled WGS sequence"/>
</dbReference>
<protein>
    <recommendedName>
        <fullName evidence="2">LysM domain-containing protein</fullName>
    </recommendedName>
</protein>
<evidence type="ECO:0000313" key="4">
    <source>
        <dbReference type="Proteomes" id="UP000749559"/>
    </source>
</evidence>
<name>A0A8S4PVA9_OWEFU</name>
<dbReference type="InterPro" id="IPR045030">
    <property type="entry name" value="LYSM1-4"/>
</dbReference>
<sequence length="283" mass="31715">MTTSYISPISNKIQQKYGSKILSTDAEIQNCKSTNVYIFGSSDVDEAELKDNIMEMTEMRSRGNSSGKRSSTHVTVEEEPVFLERNVNEGDTIQSIALQYGCPVSELKRLNNLIQDQDFFAKKVIKVPIKRHGLLTELIEKENKENKNSKIRLNPNSGAVGGEPFVSVEDDYADQSDNSDSEGRGLLVRTLSIRDSLGTQSREAHDFLKAMDKDLLKIQNSTKTQKDTLQEVTTALTCKRIQPLKKADGADCGMRWWTIVGVMFLIGLVTPLAYFLYIEYGKA</sequence>
<proteinExistence type="predicted"/>
<dbReference type="CDD" id="cd00118">
    <property type="entry name" value="LysM"/>
    <property type="match status" value="1"/>
</dbReference>
<keyword evidence="1" id="KW-0472">Membrane</keyword>
<dbReference type="OrthoDB" id="538216at2759"/>
<organism evidence="3 4">
    <name type="scientific">Owenia fusiformis</name>
    <name type="common">Polychaete worm</name>
    <dbReference type="NCBI Taxonomy" id="6347"/>
    <lineage>
        <taxon>Eukaryota</taxon>
        <taxon>Metazoa</taxon>
        <taxon>Spiralia</taxon>
        <taxon>Lophotrochozoa</taxon>
        <taxon>Annelida</taxon>
        <taxon>Polychaeta</taxon>
        <taxon>Sedentaria</taxon>
        <taxon>Canalipalpata</taxon>
        <taxon>Sabellida</taxon>
        <taxon>Oweniida</taxon>
        <taxon>Oweniidae</taxon>
        <taxon>Owenia</taxon>
    </lineage>
</organism>
<evidence type="ECO:0000259" key="2">
    <source>
        <dbReference type="PROSITE" id="PS51782"/>
    </source>
</evidence>
<feature type="domain" description="LysM" evidence="2">
    <location>
        <begin position="83"/>
        <end position="127"/>
    </location>
</feature>
<gene>
    <name evidence="3" type="ORF">OFUS_LOCUS22167</name>
</gene>
<dbReference type="PROSITE" id="PS51782">
    <property type="entry name" value="LYSM"/>
    <property type="match status" value="1"/>
</dbReference>
<dbReference type="Gene3D" id="3.10.350.10">
    <property type="entry name" value="LysM domain"/>
    <property type="match status" value="1"/>
</dbReference>
<dbReference type="PANTHER" id="PTHR20932">
    <property type="entry name" value="LYSM AND PUTATIVE PEPTIDOGLYCAN-BINDING DOMAIN-CONTAINING PROTEIN"/>
    <property type="match status" value="1"/>
</dbReference>
<dbReference type="EMBL" id="CAIIXF020000010">
    <property type="protein sequence ID" value="CAH1797965.1"/>
    <property type="molecule type" value="Genomic_DNA"/>
</dbReference>
<dbReference type="SUPFAM" id="SSF54106">
    <property type="entry name" value="LysM domain"/>
    <property type="match status" value="1"/>
</dbReference>
<dbReference type="SMART" id="SM00257">
    <property type="entry name" value="LysM"/>
    <property type="match status" value="1"/>
</dbReference>
<evidence type="ECO:0000313" key="3">
    <source>
        <dbReference type="EMBL" id="CAH1797965.1"/>
    </source>
</evidence>
<dbReference type="InterPro" id="IPR036779">
    <property type="entry name" value="LysM_dom_sf"/>
</dbReference>
<dbReference type="AlphaFoldDB" id="A0A8S4PVA9"/>
<dbReference type="Pfam" id="PF01476">
    <property type="entry name" value="LysM"/>
    <property type="match status" value="1"/>
</dbReference>
<keyword evidence="4" id="KW-1185">Reference proteome</keyword>
<feature type="transmembrane region" description="Helical" evidence="1">
    <location>
        <begin position="256"/>
        <end position="277"/>
    </location>
</feature>
<accession>A0A8S4PVA9</accession>
<reference evidence="3" key="1">
    <citation type="submission" date="2022-03" db="EMBL/GenBank/DDBJ databases">
        <authorList>
            <person name="Martin C."/>
        </authorList>
    </citation>
    <scope>NUCLEOTIDE SEQUENCE</scope>
</reference>
<comment type="caution">
    <text evidence="3">The sequence shown here is derived from an EMBL/GenBank/DDBJ whole genome shotgun (WGS) entry which is preliminary data.</text>
</comment>
<keyword evidence="1" id="KW-0812">Transmembrane</keyword>
<keyword evidence="1" id="KW-1133">Transmembrane helix</keyword>
<dbReference type="InterPro" id="IPR018392">
    <property type="entry name" value="LysM"/>
</dbReference>